<dbReference type="AlphaFoldDB" id="A0A9F5ISR1"/>
<dbReference type="OrthoDB" id="9424588at2759"/>
<accession>A0A9F5ISR1</accession>
<keyword evidence="2" id="KW-1185">Reference proteome</keyword>
<dbReference type="PANTHER" id="PTHR17534">
    <property type="entry name" value="OX40 LIGAND"/>
    <property type="match status" value="1"/>
</dbReference>
<feature type="transmembrane region" description="Helical" evidence="1">
    <location>
        <begin position="28"/>
        <end position="51"/>
    </location>
</feature>
<keyword evidence="1" id="KW-0472">Membrane</keyword>
<organism evidence="2 3">
    <name type="scientific">Python bivittatus</name>
    <name type="common">Burmese python</name>
    <name type="synonym">Python molurus bivittatus</name>
    <dbReference type="NCBI Taxonomy" id="176946"/>
    <lineage>
        <taxon>Eukaryota</taxon>
        <taxon>Metazoa</taxon>
        <taxon>Chordata</taxon>
        <taxon>Craniata</taxon>
        <taxon>Vertebrata</taxon>
        <taxon>Euteleostomi</taxon>
        <taxon>Lepidosauria</taxon>
        <taxon>Squamata</taxon>
        <taxon>Bifurcata</taxon>
        <taxon>Unidentata</taxon>
        <taxon>Episquamata</taxon>
        <taxon>Toxicofera</taxon>
        <taxon>Serpentes</taxon>
        <taxon>Henophidia</taxon>
        <taxon>Pythonidae</taxon>
        <taxon>Python</taxon>
    </lineage>
</organism>
<dbReference type="InterPro" id="IPR042338">
    <property type="entry name" value="TNFSF4"/>
</dbReference>
<sequence>MEEQLEMEDRIMRKLPAESENGKQTKQVSLYVGTTIIHWILLLVCLILFGLSHFRSPGSQTQWIYIKPSNLSITYRKPISLKKKDGPMEVNLVNHSIPIHCDGLYLFFLKGTITRNKGPLSLLVYQQPSLHFLKINCSDQKTEVQEIFVREFRSKDEVYLVYNGPNEDIGTSKHDLTLNLIMLTPHSYCYPAK</sequence>
<reference evidence="3" key="1">
    <citation type="submission" date="2025-08" db="UniProtKB">
        <authorList>
            <consortium name="RefSeq"/>
        </authorList>
    </citation>
    <scope>IDENTIFICATION</scope>
    <source>
        <tissue evidence="3">Liver</tissue>
    </source>
</reference>
<evidence type="ECO:0000313" key="3">
    <source>
        <dbReference type="RefSeq" id="XP_025022828.1"/>
    </source>
</evidence>
<gene>
    <name evidence="3" type="primary">LOC103049646</name>
</gene>
<dbReference type="GO" id="GO:0005125">
    <property type="term" value="F:cytokine activity"/>
    <property type="evidence" value="ECO:0007669"/>
    <property type="project" value="InterPro"/>
</dbReference>
<evidence type="ECO:0000256" key="1">
    <source>
        <dbReference type="SAM" id="Phobius"/>
    </source>
</evidence>
<dbReference type="GO" id="GO:0042102">
    <property type="term" value="P:positive regulation of T cell proliferation"/>
    <property type="evidence" value="ECO:0007669"/>
    <property type="project" value="TreeGrafter"/>
</dbReference>
<dbReference type="GeneID" id="103049646"/>
<dbReference type="GO" id="GO:0032813">
    <property type="term" value="F:tumor necrosis factor receptor superfamily binding"/>
    <property type="evidence" value="ECO:0007669"/>
    <property type="project" value="TreeGrafter"/>
</dbReference>
<keyword evidence="1" id="KW-0812">Transmembrane</keyword>
<keyword evidence="1" id="KW-1133">Transmembrane helix</keyword>
<dbReference type="SUPFAM" id="SSF49842">
    <property type="entry name" value="TNF-like"/>
    <property type="match status" value="1"/>
</dbReference>
<dbReference type="GO" id="GO:0001819">
    <property type="term" value="P:positive regulation of cytokine production"/>
    <property type="evidence" value="ECO:0007669"/>
    <property type="project" value="TreeGrafter"/>
</dbReference>
<dbReference type="InterPro" id="IPR008983">
    <property type="entry name" value="Tumour_necrosis_fac-like_dom"/>
</dbReference>
<dbReference type="PANTHER" id="PTHR17534:SF4">
    <property type="entry name" value="TUMOR NECROSIS FACTOR LIGAND SUPERFAMILY MEMBER 4"/>
    <property type="match status" value="1"/>
</dbReference>
<proteinExistence type="predicted"/>
<protein>
    <submittedName>
        <fullName evidence="3">Uncharacterized protein LOC103049646 isoform X1</fullName>
    </submittedName>
</protein>
<dbReference type="Gene3D" id="2.60.120.40">
    <property type="match status" value="1"/>
</dbReference>
<dbReference type="GO" id="GO:0006954">
    <property type="term" value="P:inflammatory response"/>
    <property type="evidence" value="ECO:0007669"/>
    <property type="project" value="TreeGrafter"/>
</dbReference>
<dbReference type="RefSeq" id="XP_025022828.1">
    <property type="nucleotide sequence ID" value="XM_025167060.1"/>
</dbReference>
<name>A0A9F5ISR1_PYTBI</name>
<dbReference type="GO" id="GO:0005615">
    <property type="term" value="C:extracellular space"/>
    <property type="evidence" value="ECO:0007669"/>
    <property type="project" value="TreeGrafter"/>
</dbReference>
<evidence type="ECO:0000313" key="2">
    <source>
        <dbReference type="Proteomes" id="UP000695026"/>
    </source>
</evidence>
<dbReference type="Proteomes" id="UP000695026">
    <property type="component" value="Unplaced"/>
</dbReference>